<dbReference type="EMBL" id="CP043329">
    <property type="protein sequence ID" value="QEK51658.1"/>
    <property type="molecule type" value="Genomic_DNA"/>
</dbReference>
<gene>
    <name evidence="2" type="ORF">FYC62_08285</name>
</gene>
<dbReference type="InterPro" id="IPR019619">
    <property type="entry name" value="DUF2490"/>
</dbReference>
<protein>
    <submittedName>
        <fullName evidence="2">DUF2490 domain-containing protein</fullName>
    </submittedName>
</protein>
<keyword evidence="3" id="KW-1185">Reference proteome</keyword>
<name>A0A5C0VFZ4_9SPHI</name>
<organism evidence="2 3">
    <name type="scientific">Pedobacter aquae</name>
    <dbReference type="NCBI Taxonomy" id="2605747"/>
    <lineage>
        <taxon>Bacteria</taxon>
        <taxon>Pseudomonadati</taxon>
        <taxon>Bacteroidota</taxon>
        <taxon>Sphingobacteriia</taxon>
        <taxon>Sphingobacteriales</taxon>
        <taxon>Sphingobacteriaceae</taxon>
        <taxon>Pedobacter</taxon>
    </lineage>
</organism>
<evidence type="ECO:0000313" key="3">
    <source>
        <dbReference type="Proteomes" id="UP000323653"/>
    </source>
</evidence>
<evidence type="ECO:0000313" key="2">
    <source>
        <dbReference type="EMBL" id="QEK51658.1"/>
    </source>
</evidence>
<sequence length="227" mass="27015">MIWMFSRKIFLPCILLLSNVYAEAQPLENWMSFRIAKKLTHKFAMSVEYMPRFTGFFDKEQLWLLRPDIKYNVNNDLELGIGYAYFETSQETFYSKENRFYIQANYRKNIGSFNTMNRLRIEQRYFDEHANLSSNLRVRFQINLIKKLLALNKQSDLSLIFGDEIMYNSRENAVGSHFDQNRIHLGFQCAIGQKLKVSPFYQFTQQESFSGKDRFISALRVNTIFSF</sequence>
<accession>A0A5C0VFZ4</accession>
<proteinExistence type="predicted"/>
<feature type="signal peptide" evidence="1">
    <location>
        <begin position="1"/>
        <end position="24"/>
    </location>
</feature>
<dbReference type="KEGG" id="pej:FYC62_08285"/>
<keyword evidence="1" id="KW-0732">Signal</keyword>
<dbReference type="AlphaFoldDB" id="A0A5C0VFZ4"/>
<evidence type="ECO:0000256" key="1">
    <source>
        <dbReference type="SAM" id="SignalP"/>
    </source>
</evidence>
<feature type="chain" id="PRO_5023088945" evidence="1">
    <location>
        <begin position="25"/>
        <end position="227"/>
    </location>
</feature>
<reference evidence="2 3" key="1">
    <citation type="submission" date="2019-08" db="EMBL/GenBank/DDBJ databases">
        <title>Pedobacter sp. nov., isolated from Han river, South Korea.</title>
        <authorList>
            <person name="Lee D.-H."/>
            <person name="Kim Y.-S."/>
            <person name="Hwang E.-M."/>
            <person name="Le Tran T.C."/>
            <person name="Cha C.-J."/>
        </authorList>
    </citation>
    <scope>NUCLEOTIDE SEQUENCE [LARGE SCALE GENOMIC DNA]</scope>
    <source>
        <strain evidence="2 3">CJ43</strain>
    </source>
</reference>
<dbReference type="Proteomes" id="UP000323653">
    <property type="component" value="Chromosome"/>
</dbReference>
<dbReference type="Pfam" id="PF10677">
    <property type="entry name" value="DUF2490"/>
    <property type="match status" value="1"/>
</dbReference>